<feature type="compositionally biased region" description="Basic residues" evidence="1">
    <location>
        <begin position="86"/>
        <end position="111"/>
    </location>
</feature>
<feature type="region of interest" description="Disordered" evidence="1">
    <location>
        <begin position="73"/>
        <end position="211"/>
    </location>
</feature>
<sequence>MVLVKECLIELAERQRLPCNISILNDYMRIRDRRFSYKSCGFSTFTMFCKWFQREGWLVMDQERSSVVISRTKFDRSAGSGAAAPSRRRTSRSRSRSRKRKREQKQRRREQRLRSSRDLRNRDRELSGMEDVKGATNGKEGEGNRSDGGKEDRSRSRSRLPSRSRSPRHSGSPPAPRRMSRDVPRESERWQLDPTAQSTRDERWKMEADQA</sequence>
<feature type="compositionally biased region" description="Basic and acidic residues" evidence="1">
    <location>
        <begin position="199"/>
        <end position="211"/>
    </location>
</feature>
<evidence type="ECO:0008006" key="4">
    <source>
        <dbReference type="Google" id="ProtNLM"/>
    </source>
</evidence>
<gene>
    <name evidence="2" type="ORF">Vafri_8803</name>
</gene>
<feature type="compositionally biased region" description="Basic and acidic residues" evidence="1">
    <location>
        <begin position="179"/>
        <end position="191"/>
    </location>
</feature>
<comment type="caution">
    <text evidence="2">The sequence shown here is derived from an EMBL/GenBank/DDBJ whole genome shotgun (WGS) entry which is preliminary data.</text>
</comment>
<dbReference type="Proteomes" id="UP000747399">
    <property type="component" value="Unassembled WGS sequence"/>
</dbReference>
<proteinExistence type="predicted"/>
<dbReference type="AlphaFoldDB" id="A0A8J4B328"/>
<name>A0A8J4B328_9CHLO</name>
<evidence type="ECO:0000313" key="2">
    <source>
        <dbReference type="EMBL" id="GIL53125.1"/>
    </source>
</evidence>
<feature type="compositionally biased region" description="Basic residues" evidence="1">
    <location>
        <begin position="156"/>
        <end position="168"/>
    </location>
</feature>
<reference evidence="2" key="1">
    <citation type="journal article" date="2021" name="Proc. Natl. Acad. Sci. U.S.A.">
        <title>Three genomes in the algal genus Volvox reveal the fate of a haploid sex-determining region after a transition to homothallism.</title>
        <authorList>
            <person name="Yamamoto K."/>
            <person name="Hamaji T."/>
            <person name="Kawai-Toyooka H."/>
            <person name="Matsuzaki R."/>
            <person name="Takahashi F."/>
            <person name="Nishimura Y."/>
            <person name="Kawachi M."/>
            <person name="Noguchi H."/>
            <person name="Minakuchi Y."/>
            <person name="Umen J.G."/>
            <person name="Toyoda A."/>
            <person name="Nozaki H."/>
        </authorList>
    </citation>
    <scope>NUCLEOTIDE SEQUENCE</scope>
    <source>
        <strain evidence="2">NIES-3780</strain>
    </source>
</reference>
<organism evidence="2 3">
    <name type="scientific">Volvox africanus</name>
    <dbReference type="NCBI Taxonomy" id="51714"/>
    <lineage>
        <taxon>Eukaryota</taxon>
        <taxon>Viridiplantae</taxon>
        <taxon>Chlorophyta</taxon>
        <taxon>core chlorophytes</taxon>
        <taxon>Chlorophyceae</taxon>
        <taxon>CS clade</taxon>
        <taxon>Chlamydomonadales</taxon>
        <taxon>Volvocaceae</taxon>
        <taxon>Volvox</taxon>
    </lineage>
</organism>
<evidence type="ECO:0000256" key="1">
    <source>
        <dbReference type="SAM" id="MobiDB-lite"/>
    </source>
</evidence>
<keyword evidence="3" id="KW-1185">Reference proteome</keyword>
<protein>
    <recommendedName>
        <fullName evidence="4">HTH OST-type domain-containing protein</fullName>
    </recommendedName>
</protein>
<feature type="compositionally biased region" description="Basic and acidic residues" evidence="1">
    <location>
        <begin position="112"/>
        <end position="155"/>
    </location>
</feature>
<dbReference type="EMBL" id="BNCO01000014">
    <property type="protein sequence ID" value="GIL53125.1"/>
    <property type="molecule type" value="Genomic_DNA"/>
</dbReference>
<evidence type="ECO:0000313" key="3">
    <source>
        <dbReference type="Proteomes" id="UP000747399"/>
    </source>
</evidence>
<accession>A0A8J4B328</accession>